<sequence>MATTVPSGSSAPQSSQRRNPPPPCQVCNKRYTSWKALFGHMRSHPERSWRGVHPPPRFDGHRQREIIDLTSMGDQDEYEEEGYWFSSC</sequence>
<feature type="compositionally biased region" description="Low complexity" evidence="1">
    <location>
        <begin position="9"/>
        <end position="18"/>
    </location>
</feature>
<feature type="region of interest" description="Disordered" evidence="1">
    <location>
        <begin position="1"/>
        <end position="25"/>
    </location>
</feature>
<protein>
    <recommendedName>
        <fullName evidence="2">C2H2-type domain-containing protein</fullName>
    </recommendedName>
</protein>
<feature type="domain" description="C2H2-type" evidence="2">
    <location>
        <begin position="24"/>
        <end position="44"/>
    </location>
</feature>
<proteinExistence type="predicted"/>
<organism evidence="3 4">
    <name type="scientific">Rubus argutus</name>
    <name type="common">Southern blackberry</name>
    <dbReference type="NCBI Taxonomy" id="59490"/>
    <lineage>
        <taxon>Eukaryota</taxon>
        <taxon>Viridiplantae</taxon>
        <taxon>Streptophyta</taxon>
        <taxon>Embryophyta</taxon>
        <taxon>Tracheophyta</taxon>
        <taxon>Spermatophyta</taxon>
        <taxon>Magnoliopsida</taxon>
        <taxon>eudicotyledons</taxon>
        <taxon>Gunneridae</taxon>
        <taxon>Pentapetalae</taxon>
        <taxon>rosids</taxon>
        <taxon>fabids</taxon>
        <taxon>Rosales</taxon>
        <taxon>Rosaceae</taxon>
        <taxon>Rosoideae</taxon>
        <taxon>Rosoideae incertae sedis</taxon>
        <taxon>Rubus</taxon>
    </lineage>
</organism>
<dbReference type="PROSITE" id="PS00028">
    <property type="entry name" value="ZINC_FINGER_C2H2_1"/>
    <property type="match status" value="1"/>
</dbReference>
<keyword evidence="4" id="KW-1185">Reference proteome</keyword>
<name>A0AAW1YHH2_RUBAR</name>
<reference evidence="3 4" key="1">
    <citation type="journal article" date="2023" name="G3 (Bethesda)">
        <title>A chromosome-length genome assembly and annotation of blackberry (Rubus argutus, cv. 'Hillquist').</title>
        <authorList>
            <person name="Bruna T."/>
            <person name="Aryal R."/>
            <person name="Dudchenko O."/>
            <person name="Sargent D.J."/>
            <person name="Mead D."/>
            <person name="Buti M."/>
            <person name="Cavallini A."/>
            <person name="Hytonen T."/>
            <person name="Andres J."/>
            <person name="Pham M."/>
            <person name="Weisz D."/>
            <person name="Mascagni F."/>
            <person name="Usai G."/>
            <person name="Natali L."/>
            <person name="Bassil N."/>
            <person name="Fernandez G.E."/>
            <person name="Lomsadze A."/>
            <person name="Armour M."/>
            <person name="Olukolu B."/>
            <person name="Poorten T."/>
            <person name="Britton C."/>
            <person name="Davik J."/>
            <person name="Ashrafi H."/>
            <person name="Aiden E.L."/>
            <person name="Borodovsky M."/>
            <person name="Worthington M."/>
        </authorList>
    </citation>
    <scope>NUCLEOTIDE SEQUENCE [LARGE SCALE GENOMIC DNA]</scope>
    <source>
        <strain evidence="3">PI 553951</strain>
    </source>
</reference>
<dbReference type="Proteomes" id="UP001457282">
    <property type="component" value="Unassembled WGS sequence"/>
</dbReference>
<evidence type="ECO:0000256" key="1">
    <source>
        <dbReference type="SAM" id="MobiDB-lite"/>
    </source>
</evidence>
<dbReference type="InterPro" id="IPR013087">
    <property type="entry name" value="Znf_C2H2_type"/>
</dbReference>
<evidence type="ECO:0000313" key="4">
    <source>
        <dbReference type="Proteomes" id="UP001457282"/>
    </source>
</evidence>
<dbReference type="InterPro" id="IPR036236">
    <property type="entry name" value="Znf_C2H2_sf"/>
</dbReference>
<accession>A0AAW1YHH2</accession>
<evidence type="ECO:0000259" key="2">
    <source>
        <dbReference type="PROSITE" id="PS00028"/>
    </source>
</evidence>
<gene>
    <name evidence="3" type="ORF">M0R45_003843</name>
</gene>
<comment type="caution">
    <text evidence="3">The sequence shown here is derived from an EMBL/GenBank/DDBJ whole genome shotgun (WGS) entry which is preliminary data.</text>
</comment>
<dbReference type="PANTHER" id="PTHR47591">
    <property type="entry name" value="ZINC FINGER PROTEIN ZAT2-RELATED"/>
    <property type="match status" value="1"/>
</dbReference>
<dbReference type="Pfam" id="PF13912">
    <property type="entry name" value="zf-C2H2_6"/>
    <property type="match status" value="1"/>
</dbReference>
<dbReference type="EMBL" id="JBEDUW010000001">
    <property type="protein sequence ID" value="KAK9948258.1"/>
    <property type="molecule type" value="Genomic_DNA"/>
</dbReference>
<dbReference type="AlphaFoldDB" id="A0AAW1YHH2"/>
<evidence type="ECO:0000313" key="3">
    <source>
        <dbReference type="EMBL" id="KAK9948258.1"/>
    </source>
</evidence>
<dbReference type="PANTHER" id="PTHR47591:SF1">
    <property type="entry name" value="ZINC FINGER PROTEIN ZAT2-RELATED"/>
    <property type="match status" value="1"/>
</dbReference>
<dbReference type="SUPFAM" id="SSF57667">
    <property type="entry name" value="beta-beta-alpha zinc fingers"/>
    <property type="match status" value="1"/>
</dbReference>